<sequence length="1071" mass="120210">MPIALQCATSHCASTTEILRTTTAACQLLATPVPRPPVLVPPLAPPRCTFRFQSHHPIHPPPITITSTHPITSIHHSMKSYEERLRLKNHFFKLGQGRIIDTTQTSYWLLLWNEPQHSNDIYELLTPFDIKTIRDQNKINFLTLVRVLSEKVVAIVSSDQVVPQTPQLLNCIRFLTKVLPFLYELPEYTDEIESSLFWTASFDPVLLIGKEPSTPLSTVNRLQSIPEPAAGDASRDDTAILGLQLLRCTIRLLFVRGFTLDANGSRKSPSTLWEPGIGSNAAKYMPPNLVVDSNRTEVLKFLLTLVSTSLYLLPSQIIYLGSRFLTLLVVAMPRVELLTLVCSLFNLVCRSCRAPTVENGLVHANTDLIDLRYLCITYSCQLLTLMIGYPLPSSEHLTFMSDLQVLSSPRPANLVRLYIGKLHKDSELLLIYSSLISILKLPIQKHAEDAGSFSLVKASAMPSLWATETLMLIWELLQCNKNFRALVASKYLDELLVVLMYYLVTYHSSPAHTNMVRTCSYLILYISSDPKLVELSYTPIREGFYQSLPQDFKTNPRPVTTRDFIATHIATLIDSTISANTSNRTGVTPPMSDLLMLTLVETLYNIISTVAVRDLKSTNEEIKKMSNFNAKGGLSYSSSWTLTQVLVKLSTPEFLKEKPFNADLLALLVRGICNAILKNPQASRMLLFSILKNEKVYDNIWNTINSFEREEEEEEEEEDTTQQAQEDEVEQRLDEISFQGDNSSISSLDVDSQTPGSNIQSNRTSIISLSSEAQVPVPNLDYKAIEESLRSKPPTGMSERAREKLPMNSPLKRTWGGKDALRVILTMVIPYLKESLQELWNPITGSKVDSWQIVRSIEQIDFDQIMTRHRSQINNDFLPETSFESLKFTWSHLSLGWYLSLLYGDIYNAINLVKNYTGGNNKIMKNITSSLASVSKITSSWTSFIKSGSSAAASQPNDLERVNEWVQNSATTINHWASTGIKLFRIESTSDGIFGRGPGTPGSMANHLVRRFSDFKVNNASRNSVSSGLSTPIEEQEATFGRYHRASISSLHSLNTLNRSRSNTPRNSISM</sequence>
<accession>A0A1E4SN08</accession>
<dbReference type="EMBL" id="KV453910">
    <property type="protein sequence ID" value="ODV80772.1"/>
    <property type="molecule type" value="Genomic_DNA"/>
</dbReference>
<dbReference type="GO" id="GO:0005797">
    <property type="term" value="C:Golgi medial cisterna"/>
    <property type="evidence" value="ECO:0007669"/>
    <property type="project" value="TreeGrafter"/>
</dbReference>
<dbReference type="Pfam" id="PF12722">
    <property type="entry name" value="Hid1"/>
    <property type="match status" value="1"/>
</dbReference>
<dbReference type="AlphaFoldDB" id="A0A1E4SN08"/>
<feature type="compositionally biased region" description="Polar residues" evidence="1">
    <location>
        <begin position="739"/>
        <end position="761"/>
    </location>
</feature>
<organism evidence="2 3">
    <name type="scientific">Suhomyces tanzawaensis NRRL Y-17324</name>
    <dbReference type="NCBI Taxonomy" id="984487"/>
    <lineage>
        <taxon>Eukaryota</taxon>
        <taxon>Fungi</taxon>
        <taxon>Dikarya</taxon>
        <taxon>Ascomycota</taxon>
        <taxon>Saccharomycotina</taxon>
        <taxon>Pichiomycetes</taxon>
        <taxon>Debaryomycetaceae</taxon>
        <taxon>Suhomyces</taxon>
    </lineage>
</organism>
<protein>
    <recommendedName>
        <fullName evidence="4">Protein HID1</fullName>
    </recommendedName>
</protein>
<proteinExistence type="predicted"/>
<evidence type="ECO:0000256" key="1">
    <source>
        <dbReference type="SAM" id="MobiDB-lite"/>
    </source>
</evidence>
<evidence type="ECO:0000313" key="3">
    <source>
        <dbReference type="Proteomes" id="UP000094285"/>
    </source>
</evidence>
<dbReference type="RefSeq" id="XP_020065894.1">
    <property type="nucleotide sequence ID" value="XM_020207350.1"/>
</dbReference>
<dbReference type="Proteomes" id="UP000094285">
    <property type="component" value="Unassembled WGS sequence"/>
</dbReference>
<dbReference type="STRING" id="984487.A0A1E4SN08"/>
<dbReference type="GO" id="GO:0016020">
    <property type="term" value="C:membrane"/>
    <property type="evidence" value="ECO:0007669"/>
    <property type="project" value="TreeGrafter"/>
</dbReference>
<feature type="compositionally biased region" description="Acidic residues" evidence="1">
    <location>
        <begin position="709"/>
        <end position="729"/>
    </location>
</feature>
<dbReference type="PANTHER" id="PTHR21575:SF12">
    <property type="entry name" value="PROTEIN HID1"/>
    <property type="match status" value="1"/>
</dbReference>
<dbReference type="PANTHER" id="PTHR21575">
    <property type="entry name" value="PROTEIN HID1"/>
    <property type="match status" value="1"/>
</dbReference>
<keyword evidence="3" id="KW-1185">Reference proteome</keyword>
<dbReference type="OrthoDB" id="432953at2759"/>
<dbReference type="GeneID" id="30981487"/>
<evidence type="ECO:0008006" key="4">
    <source>
        <dbReference type="Google" id="ProtNLM"/>
    </source>
</evidence>
<reference evidence="3" key="1">
    <citation type="submission" date="2016-05" db="EMBL/GenBank/DDBJ databases">
        <title>Comparative genomics of biotechnologically important yeasts.</title>
        <authorList>
            <consortium name="DOE Joint Genome Institute"/>
            <person name="Riley R."/>
            <person name="Haridas S."/>
            <person name="Wolfe K.H."/>
            <person name="Lopes M.R."/>
            <person name="Hittinger C.T."/>
            <person name="Goker M."/>
            <person name="Salamov A."/>
            <person name="Wisecaver J."/>
            <person name="Long T.M."/>
            <person name="Aerts A.L."/>
            <person name="Barry K."/>
            <person name="Choi C."/>
            <person name="Clum A."/>
            <person name="Coughlan A.Y."/>
            <person name="Deshpande S."/>
            <person name="Douglass A.P."/>
            <person name="Hanson S.J."/>
            <person name="Klenk H.-P."/>
            <person name="Labutti K."/>
            <person name="Lapidus A."/>
            <person name="Lindquist E."/>
            <person name="Lipzen A."/>
            <person name="Meier-Kolthoff J.P."/>
            <person name="Ohm R.A."/>
            <person name="Otillar R.P."/>
            <person name="Pangilinan J."/>
            <person name="Peng Y."/>
            <person name="Rokas A."/>
            <person name="Rosa C.A."/>
            <person name="Scheuner C."/>
            <person name="Sibirny A.A."/>
            <person name="Slot J.C."/>
            <person name="Stielow J.B."/>
            <person name="Sun H."/>
            <person name="Kurtzman C.P."/>
            <person name="Blackwell M."/>
            <person name="Grigoriev I.V."/>
            <person name="Jeffries T.W."/>
        </authorList>
    </citation>
    <scope>NUCLEOTIDE SEQUENCE [LARGE SCALE GENOMIC DNA]</scope>
    <source>
        <strain evidence="3">NRRL Y-17324</strain>
    </source>
</reference>
<dbReference type="InterPro" id="IPR026705">
    <property type="entry name" value="Hid-1/Ecm30"/>
</dbReference>
<gene>
    <name evidence="2" type="ORF">CANTADRAFT_25182</name>
</gene>
<evidence type="ECO:0000313" key="2">
    <source>
        <dbReference type="EMBL" id="ODV80772.1"/>
    </source>
</evidence>
<name>A0A1E4SN08_9ASCO</name>
<dbReference type="GO" id="GO:0000138">
    <property type="term" value="C:Golgi trans cisterna"/>
    <property type="evidence" value="ECO:0007669"/>
    <property type="project" value="TreeGrafter"/>
</dbReference>
<feature type="region of interest" description="Disordered" evidence="1">
    <location>
        <begin position="708"/>
        <end position="761"/>
    </location>
</feature>